<evidence type="ECO:0000256" key="9">
    <source>
        <dbReference type="ARBA" id="ARBA00048793"/>
    </source>
</evidence>
<evidence type="ECO:0000256" key="1">
    <source>
        <dbReference type="ARBA" id="ARBA00004994"/>
    </source>
</evidence>
<dbReference type="EMBL" id="JAAVNE010000008">
    <property type="protein sequence ID" value="NKC30688.1"/>
    <property type="molecule type" value="Genomic_DNA"/>
</dbReference>
<comment type="caution">
    <text evidence="12">The sequence shown here is derived from an EMBL/GenBank/DDBJ whole genome shotgun (WGS) entry which is preliminary data.</text>
</comment>
<sequence>MAGIGLDGKAGIGLDGKAGIGLDCSAGIVEGGRQLAGREGARDAVDHGPILIWGAGAIGGTVGAHLVRARHAVVFCDVVADHAAAIADPAHGLRIEGPVAAMKVVAPAATPDRVQGVFRRIFLAVKTHDTEAACRQLLPHLAEDGYVLSLQNGLCERVIAEVCGAHRTMGAFVNFGADWIEPGRILYGNRGAVVVGELDGATTPRVQALHALLAETFEPDAVLTPNIWGYLWGKLAYSSLLYAQGLAEKGIADTLARTELLPLVRALCGEVIAVARAEGISPLGFNGFVPEAFGPGGTEDAARASMAAMEAFNRPNAKTHSGVWRDLWVRHRATPADAQIGAVPPIGRAHGLACRTLERLIGMIHECERGERPMSDDNLLELMR</sequence>
<evidence type="ECO:0000256" key="7">
    <source>
        <dbReference type="ARBA" id="ARBA00023002"/>
    </source>
</evidence>
<dbReference type="Proteomes" id="UP000787635">
    <property type="component" value="Unassembled WGS sequence"/>
</dbReference>
<evidence type="ECO:0000259" key="11">
    <source>
        <dbReference type="Pfam" id="PF08546"/>
    </source>
</evidence>
<evidence type="ECO:0000259" key="10">
    <source>
        <dbReference type="Pfam" id="PF02558"/>
    </source>
</evidence>
<comment type="pathway">
    <text evidence="1">Cofactor biosynthesis; (R)-pantothenate biosynthesis; (R)-pantoate from 3-methyl-2-oxobutanoate: step 2/2.</text>
</comment>
<dbReference type="Pfam" id="PF08546">
    <property type="entry name" value="ApbA_C"/>
    <property type="match status" value="1"/>
</dbReference>
<organism evidence="12 13">
    <name type="scientific">Falsiroseomonas selenitidurans</name>
    <dbReference type="NCBI Taxonomy" id="2716335"/>
    <lineage>
        <taxon>Bacteria</taxon>
        <taxon>Pseudomonadati</taxon>
        <taxon>Pseudomonadota</taxon>
        <taxon>Alphaproteobacteria</taxon>
        <taxon>Acetobacterales</taxon>
        <taxon>Roseomonadaceae</taxon>
        <taxon>Falsiroseomonas</taxon>
    </lineage>
</organism>
<keyword evidence="5" id="KW-0566">Pantothenate biosynthesis</keyword>
<evidence type="ECO:0000256" key="2">
    <source>
        <dbReference type="ARBA" id="ARBA00007870"/>
    </source>
</evidence>
<evidence type="ECO:0000313" key="12">
    <source>
        <dbReference type="EMBL" id="NKC30688.1"/>
    </source>
</evidence>
<feature type="domain" description="Ketopantoate reductase N-terminal" evidence="10">
    <location>
        <begin position="50"/>
        <end position="199"/>
    </location>
</feature>
<dbReference type="InterPro" id="IPR013328">
    <property type="entry name" value="6PGD_dom2"/>
</dbReference>
<dbReference type="PANTHER" id="PTHR43765">
    <property type="entry name" value="2-DEHYDROPANTOATE 2-REDUCTASE-RELATED"/>
    <property type="match status" value="1"/>
</dbReference>
<keyword evidence="7" id="KW-0560">Oxidoreductase</keyword>
<accession>A0ABX1E1M7</accession>
<dbReference type="InterPro" id="IPR036291">
    <property type="entry name" value="NAD(P)-bd_dom_sf"/>
</dbReference>
<reference evidence="12 13" key="1">
    <citation type="submission" date="2020-03" db="EMBL/GenBank/DDBJ databases">
        <title>Roseomonas selenitidurans sp. nov. isolated from urban soil.</title>
        <authorList>
            <person name="Liu H."/>
        </authorList>
    </citation>
    <scope>NUCLEOTIDE SEQUENCE [LARGE SCALE GENOMIC DNA]</scope>
    <source>
        <strain evidence="12 13">BU-1</strain>
    </source>
</reference>
<keyword evidence="13" id="KW-1185">Reference proteome</keyword>
<dbReference type="Gene3D" id="1.10.1040.10">
    <property type="entry name" value="N-(1-d-carboxylethyl)-l-norvaline Dehydrogenase, domain 2"/>
    <property type="match status" value="1"/>
</dbReference>
<evidence type="ECO:0000256" key="8">
    <source>
        <dbReference type="ARBA" id="ARBA00032024"/>
    </source>
</evidence>
<proteinExistence type="inferred from homology"/>
<comment type="similarity">
    <text evidence="2">Belongs to the ketopantoate reductase family.</text>
</comment>
<dbReference type="InterPro" id="IPR013332">
    <property type="entry name" value="KPR_N"/>
</dbReference>
<dbReference type="InterPro" id="IPR013752">
    <property type="entry name" value="KPA_reductase"/>
</dbReference>
<comment type="catalytic activity">
    <reaction evidence="9">
        <text>(R)-pantoate + NADP(+) = 2-dehydropantoate + NADPH + H(+)</text>
        <dbReference type="Rhea" id="RHEA:16233"/>
        <dbReference type="ChEBI" id="CHEBI:11561"/>
        <dbReference type="ChEBI" id="CHEBI:15378"/>
        <dbReference type="ChEBI" id="CHEBI:15980"/>
        <dbReference type="ChEBI" id="CHEBI:57783"/>
        <dbReference type="ChEBI" id="CHEBI:58349"/>
        <dbReference type="EC" id="1.1.1.169"/>
    </reaction>
</comment>
<dbReference type="EC" id="1.1.1.169" evidence="3"/>
<name>A0ABX1E1M7_9PROT</name>
<evidence type="ECO:0000313" key="13">
    <source>
        <dbReference type="Proteomes" id="UP000787635"/>
    </source>
</evidence>
<dbReference type="Pfam" id="PF02558">
    <property type="entry name" value="ApbA"/>
    <property type="match status" value="1"/>
</dbReference>
<dbReference type="RefSeq" id="WP_168028808.1">
    <property type="nucleotide sequence ID" value="NZ_JAAVNE010000008.1"/>
</dbReference>
<dbReference type="PANTHER" id="PTHR43765:SF2">
    <property type="entry name" value="2-DEHYDROPANTOATE 2-REDUCTASE"/>
    <property type="match status" value="1"/>
</dbReference>
<feature type="domain" description="Ketopantoate reductase C-terminal" evidence="11">
    <location>
        <begin position="226"/>
        <end position="366"/>
    </location>
</feature>
<evidence type="ECO:0000256" key="5">
    <source>
        <dbReference type="ARBA" id="ARBA00022655"/>
    </source>
</evidence>
<evidence type="ECO:0000256" key="6">
    <source>
        <dbReference type="ARBA" id="ARBA00022857"/>
    </source>
</evidence>
<keyword evidence="6" id="KW-0521">NADP</keyword>
<dbReference type="SUPFAM" id="SSF48179">
    <property type="entry name" value="6-phosphogluconate dehydrogenase C-terminal domain-like"/>
    <property type="match status" value="1"/>
</dbReference>
<evidence type="ECO:0000256" key="3">
    <source>
        <dbReference type="ARBA" id="ARBA00013014"/>
    </source>
</evidence>
<dbReference type="SUPFAM" id="SSF51735">
    <property type="entry name" value="NAD(P)-binding Rossmann-fold domains"/>
    <property type="match status" value="1"/>
</dbReference>
<gene>
    <name evidence="12" type="ORF">HEQ75_07425</name>
</gene>
<dbReference type="InterPro" id="IPR050838">
    <property type="entry name" value="Ketopantoate_reductase"/>
</dbReference>
<dbReference type="InterPro" id="IPR008927">
    <property type="entry name" value="6-PGluconate_DH-like_C_sf"/>
</dbReference>
<dbReference type="Gene3D" id="3.40.50.720">
    <property type="entry name" value="NAD(P)-binding Rossmann-like Domain"/>
    <property type="match status" value="1"/>
</dbReference>
<evidence type="ECO:0000256" key="4">
    <source>
        <dbReference type="ARBA" id="ARBA00019465"/>
    </source>
</evidence>
<protein>
    <recommendedName>
        <fullName evidence="4">2-dehydropantoate 2-reductase</fullName>
        <ecNumber evidence="3">1.1.1.169</ecNumber>
    </recommendedName>
    <alternativeName>
        <fullName evidence="8">Ketopantoate reductase</fullName>
    </alternativeName>
</protein>